<evidence type="ECO:0000313" key="2">
    <source>
        <dbReference type="Proteomes" id="UP001597387"/>
    </source>
</evidence>
<organism evidence="1 2">
    <name type="scientific">Paradesertivirga mongoliensis</name>
    <dbReference type="NCBI Taxonomy" id="2100740"/>
    <lineage>
        <taxon>Bacteria</taxon>
        <taxon>Pseudomonadati</taxon>
        <taxon>Bacteroidota</taxon>
        <taxon>Sphingobacteriia</taxon>
        <taxon>Sphingobacteriales</taxon>
        <taxon>Sphingobacteriaceae</taxon>
        <taxon>Paradesertivirga</taxon>
    </lineage>
</organism>
<sequence>MKNKALTYLLILSVSAVWGIIFYRVFSATDSDEVVSGPLQKSTFVNESLDDYKLKDTFTLALNYGDPFLENSSEAIKANEPASQNTAVAIAIHNPQPIAPQVNWDAVKYTGYVLNSSDKRVTAIMTLNGKEYMLSEGQDVAGLKLLKNLKDSVKVIYQGKTKFIRIQ</sequence>
<dbReference type="RefSeq" id="WP_255903954.1">
    <property type="nucleotide sequence ID" value="NZ_JAFMZO010000003.1"/>
</dbReference>
<evidence type="ECO:0008006" key="3">
    <source>
        <dbReference type="Google" id="ProtNLM"/>
    </source>
</evidence>
<name>A0ABW4ZKW2_9SPHI</name>
<dbReference type="EMBL" id="JBHUHZ010000001">
    <property type="protein sequence ID" value="MFD2162267.1"/>
    <property type="molecule type" value="Genomic_DNA"/>
</dbReference>
<comment type="caution">
    <text evidence="1">The sequence shown here is derived from an EMBL/GenBank/DDBJ whole genome shotgun (WGS) entry which is preliminary data.</text>
</comment>
<evidence type="ECO:0000313" key="1">
    <source>
        <dbReference type="EMBL" id="MFD2162267.1"/>
    </source>
</evidence>
<dbReference type="Proteomes" id="UP001597387">
    <property type="component" value="Unassembled WGS sequence"/>
</dbReference>
<protein>
    <recommendedName>
        <fullName evidence="3">Type II secretion system protein GspC N-terminal domain-containing protein</fullName>
    </recommendedName>
</protein>
<reference evidence="2" key="1">
    <citation type="journal article" date="2019" name="Int. J. Syst. Evol. Microbiol.">
        <title>The Global Catalogue of Microorganisms (GCM) 10K type strain sequencing project: providing services to taxonomists for standard genome sequencing and annotation.</title>
        <authorList>
            <consortium name="The Broad Institute Genomics Platform"/>
            <consortium name="The Broad Institute Genome Sequencing Center for Infectious Disease"/>
            <person name="Wu L."/>
            <person name="Ma J."/>
        </authorList>
    </citation>
    <scope>NUCLEOTIDE SEQUENCE [LARGE SCALE GENOMIC DNA]</scope>
    <source>
        <strain evidence="2">KCTC 42217</strain>
    </source>
</reference>
<accession>A0ABW4ZKW2</accession>
<gene>
    <name evidence="1" type="ORF">ACFSJU_07670</name>
</gene>
<keyword evidence="2" id="KW-1185">Reference proteome</keyword>
<proteinExistence type="predicted"/>